<evidence type="ECO:0000313" key="3">
    <source>
        <dbReference type="WBParaSite" id="SCUD_0000679901-mRNA-1"/>
    </source>
</evidence>
<organism evidence="3">
    <name type="scientific">Schistosoma curassoni</name>
    <dbReference type="NCBI Taxonomy" id="6186"/>
    <lineage>
        <taxon>Eukaryota</taxon>
        <taxon>Metazoa</taxon>
        <taxon>Spiralia</taxon>
        <taxon>Lophotrochozoa</taxon>
        <taxon>Platyhelminthes</taxon>
        <taxon>Trematoda</taxon>
        <taxon>Digenea</taxon>
        <taxon>Strigeidida</taxon>
        <taxon>Schistosomatoidea</taxon>
        <taxon>Schistosomatidae</taxon>
        <taxon>Schistosoma</taxon>
    </lineage>
</organism>
<dbReference type="AlphaFoldDB" id="A0A183JVQ4"/>
<protein>
    <submittedName>
        <fullName evidence="1 3">Uncharacterized protein</fullName>
    </submittedName>
</protein>
<name>A0A183JVQ4_9TREM</name>
<gene>
    <name evidence="1" type="ORF">SCUD_LOCUS6798</name>
</gene>
<dbReference type="WBParaSite" id="SCUD_0000679901-mRNA-1">
    <property type="protein sequence ID" value="SCUD_0000679901-mRNA-1"/>
    <property type="gene ID" value="SCUD_0000679901"/>
</dbReference>
<dbReference type="EMBL" id="UZAK01017237">
    <property type="protein sequence ID" value="VDP07695.1"/>
    <property type="molecule type" value="Genomic_DNA"/>
</dbReference>
<reference evidence="1 2" key="2">
    <citation type="submission" date="2018-11" db="EMBL/GenBank/DDBJ databases">
        <authorList>
            <consortium name="Pathogen Informatics"/>
        </authorList>
    </citation>
    <scope>NUCLEOTIDE SEQUENCE [LARGE SCALE GENOMIC DNA]</scope>
    <source>
        <strain evidence="1">Dakar</strain>
        <strain evidence="2">Dakar, Senegal</strain>
    </source>
</reference>
<keyword evidence="2" id="KW-1185">Reference proteome</keyword>
<evidence type="ECO:0000313" key="1">
    <source>
        <dbReference type="EMBL" id="VDP07695.1"/>
    </source>
</evidence>
<evidence type="ECO:0000313" key="2">
    <source>
        <dbReference type="Proteomes" id="UP000279833"/>
    </source>
</evidence>
<sequence>MLSPDFYGCILPKPELVVIDVDLRFLWHQSHESSTFQFAQHVRCH</sequence>
<proteinExistence type="predicted"/>
<dbReference type="Proteomes" id="UP000279833">
    <property type="component" value="Unassembled WGS sequence"/>
</dbReference>
<accession>A0A183JVQ4</accession>
<reference evidence="3" key="1">
    <citation type="submission" date="2016-06" db="UniProtKB">
        <authorList>
            <consortium name="WormBaseParasite"/>
        </authorList>
    </citation>
    <scope>IDENTIFICATION</scope>
</reference>